<evidence type="ECO:0000313" key="3">
    <source>
        <dbReference type="EMBL" id="MFE8702441.1"/>
    </source>
</evidence>
<keyword evidence="4" id="KW-1185">Reference proteome</keyword>
<comment type="caution">
    <text evidence="3">The sequence shown here is derived from an EMBL/GenBank/DDBJ whole genome shotgun (WGS) entry which is preliminary data.</text>
</comment>
<dbReference type="Gene3D" id="2.60.40.2360">
    <property type="entry name" value="Intracellular proteinase inhibitor BsuPI"/>
    <property type="match status" value="1"/>
</dbReference>
<feature type="chain" id="PRO_5045459108" description="Intracellular proteinase inhibitor BsuPI domain-containing protein" evidence="1">
    <location>
        <begin position="19"/>
        <end position="227"/>
    </location>
</feature>
<dbReference type="Proteomes" id="UP001601059">
    <property type="component" value="Unassembled WGS sequence"/>
</dbReference>
<reference evidence="3 4" key="1">
    <citation type="submission" date="2024-08" db="EMBL/GenBank/DDBJ databases">
        <title>Two novel Cytobacillus novel species.</title>
        <authorList>
            <person name="Liu G."/>
        </authorList>
    </citation>
    <scope>NUCLEOTIDE SEQUENCE [LARGE SCALE GENOMIC DNA]</scope>
    <source>
        <strain evidence="3 4">FJAT-54145</strain>
    </source>
</reference>
<dbReference type="InterPro" id="IPR020481">
    <property type="entry name" value="Intracell_prot_inh_BsuPI"/>
</dbReference>
<name>A0ABW6KDW0_9BACI</name>
<evidence type="ECO:0000313" key="4">
    <source>
        <dbReference type="Proteomes" id="UP001601059"/>
    </source>
</evidence>
<keyword evidence="1" id="KW-0732">Signal</keyword>
<dbReference type="InterPro" id="IPR038144">
    <property type="entry name" value="IPI"/>
</dbReference>
<feature type="signal peptide" evidence="1">
    <location>
        <begin position="1"/>
        <end position="18"/>
    </location>
</feature>
<protein>
    <recommendedName>
        <fullName evidence="2">Intracellular proteinase inhibitor BsuPI domain-containing protein</fullName>
    </recommendedName>
</protein>
<organism evidence="3 4">
    <name type="scientific">Cytobacillus spartinae</name>
    <dbReference type="NCBI Taxonomy" id="3299023"/>
    <lineage>
        <taxon>Bacteria</taxon>
        <taxon>Bacillati</taxon>
        <taxon>Bacillota</taxon>
        <taxon>Bacilli</taxon>
        <taxon>Bacillales</taxon>
        <taxon>Bacillaceae</taxon>
        <taxon>Cytobacillus</taxon>
    </lineage>
</organism>
<dbReference type="Pfam" id="PF12690">
    <property type="entry name" value="BsuPI"/>
    <property type="match status" value="1"/>
</dbReference>
<gene>
    <name evidence="3" type="ORF">ACFYKX_17725</name>
</gene>
<dbReference type="PROSITE" id="PS51257">
    <property type="entry name" value="PROKAR_LIPOPROTEIN"/>
    <property type="match status" value="1"/>
</dbReference>
<dbReference type="RefSeq" id="WP_389362406.1">
    <property type="nucleotide sequence ID" value="NZ_JBIACK010000009.1"/>
</dbReference>
<evidence type="ECO:0000259" key="2">
    <source>
        <dbReference type="Pfam" id="PF12690"/>
    </source>
</evidence>
<sequence>MKRVIFTFMFLFSLVLSACGTSNQDVANDQGETNGSGGIVAGEVETSLIEKDSLQYEYRLKNQTEEEIILEFPTSQRYDYTISTKDGTEKYRYSSTATFIQVEETETLKQGDELIYEINLSDIQLEKGEYVLSVWTTTKEGEKFKVVTDIKFDSSINLNEIISTDAVFNGQADPHTIEVTIDGEAVSLQTLEVTDVDFSKIETGANISIQYYANELGQNVLTSFTVK</sequence>
<accession>A0ABW6KDW0</accession>
<proteinExistence type="predicted"/>
<dbReference type="EMBL" id="JBIACK010000009">
    <property type="protein sequence ID" value="MFE8702441.1"/>
    <property type="molecule type" value="Genomic_DNA"/>
</dbReference>
<evidence type="ECO:0000256" key="1">
    <source>
        <dbReference type="SAM" id="SignalP"/>
    </source>
</evidence>
<feature type="domain" description="Intracellular proteinase inhibitor BsuPI" evidence="2">
    <location>
        <begin position="50"/>
        <end position="140"/>
    </location>
</feature>